<dbReference type="InterPro" id="IPR011009">
    <property type="entry name" value="Kinase-like_dom_sf"/>
</dbReference>
<dbReference type="SUPFAM" id="SSF56112">
    <property type="entry name" value="Protein kinase-like (PK-like)"/>
    <property type="match status" value="1"/>
</dbReference>
<dbReference type="Proteomes" id="UP000245207">
    <property type="component" value="Unassembled WGS sequence"/>
</dbReference>
<dbReference type="PANTHER" id="PTHR27003">
    <property type="entry name" value="OS07G0166700 PROTEIN"/>
    <property type="match status" value="1"/>
</dbReference>
<dbReference type="InterPro" id="IPR001245">
    <property type="entry name" value="Ser-Thr/Tyr_kinase_cat_dom"/>
</dbReference>
<dbReference type="Gene3D" id="1.10.510.10">
    <property type="entry name" value="Transferase(Phosphotransferase) domain 1"/>
    <property type="match status" value="1"/>
</dbReference>
<keyword evidence="2" id="KW-0418">Kinase</keyword>
<dbReference type="Pfam" id="PF07714">
    <property type="entry name" value="PK_Tyr_Ser-Thr"/>
    <property type="match status" value="1"/>
</dbReference>
<organism evidence="2 3">
    <name type="scientific">Artemisia annua</name>
    <name type="common">Sweet wormwood</name>
    <dbReference type="NCBI Taxonomy" id="35608"/>
    <lineage>
        <taxon>Eukaryota</taxon>
        <taxon>Viridiplantae</taxon>
        <taxon>Streptophyta</taxon>
        <taxon>Embryophyta</taxon>
        <taxon>Tracheophyta</taxon>
        <taxon>Spermatophyta</taxon>
        <taxon>Magnoliopsida</taxon>
        <taxon>eudicotyledons</taxon>
        <taxon>Gunneridae</taxon>
        <taxon>Pentapetalae</taxon>
        <taxon>asterids</taxon>
        <taxon>campanulids</taxon>
        <taxon>Asterales</taxon>
        <taxon>Asteraceae</taxon>
        <taxon>Asteroideae</taxon>
        <taxon>Anthemideae</taxon>
        <taxon>Artemisiinae</taxon>
        <taxon>Artemisia</taxon>
    </lineage>
</organism>
<keyword evidence="3" id="KW-1185">Reference proteome</keyword>
<dbReference type="InterPro" id="IPR045272">
    <property type="entry name" value="ANXUR1/2-like"/>
</dbReference>
<dbReference type="PANTHER" id="PTHR27003:SF383">
    <property type="entry name" value="TYROSINE-PROTEIN KINASE, NON-RECEPTOR JAK_TYK2-RELATED"/>
    <property type="match status" value="1"/>
</dbReference>
<dbReference type="EMBL" id="PKPP01002917">
    <property type="protein sequence ID" value="PWA72334.1"/>
    <property type="molecule type" value="Genomic_DNA"/>
</dbReference>
<dbReference type="GO" id="GO:0009506">
    <property type="term" value="C:plasmodesma"/>
    <property type="evidence" value="ECO:0007669"/>
    <property type="project" value="TreeGrafter"/>
</dbReference>
<dbReference type="InterPro" id="IPR000719">
    <property type="entry name" value="Prot_kinase_dom"/>
</dbReference>
<feature type="domain" description="Protein kinase" evidence="1">
    <location>
        <begin position="23"/>
        <end position="313"/>
    </location>
</feature>
<protein>
    <submittedName>
        <fullName evidence="2">Protein kinase-like domain, Concanavalin A-like lectin/glucanase domain protein</fullName>
    </submittedName>
</protein>
<comment type="caution">
    <text evidence="2">The sequence shown here is derived from an EMBL/GenBank/DDBJ whole genome shotgun (WGS) entry which is preliminary data.</text>
</comment>
<accession>A0A2U1NFP4</accession>
<dbReference type="GO" id="GO:0030246">
    <property type="term" value="F:carbohydrate binding"/>
    <property type="evidence" value="ECO:0007669"/>
    <property type="project" value="UniProtKB-KW"/>
</dbReference>
<keyword evidence="2" id="KW-0808">Transferase</keyword>
<evidence type="ECO:0000313" key="3">
    <source>
        <dbReference type="Proteomes" id="UP000245207"/>
    </source>
</evidence>
<dbReference type="AlphaFoldDB" id="A0A2U1NFP4"/>
<gene>
    <name evidence="2" type="ORF">CTI12_AA272030</name>
</gene>
<evidence type="ECO:0000313" key="2">
    <source>
        <dbReference type="EMBL" id="PWA72334.1"/>
    </source>
</evidence>
<dbReference type="Gene3D" id="3.30.200.20">
    <property type="entry name" value="Phosphorylase Kinase, domain 1"/>
    <property type="match status" value="1"/>
</dbReference>
<dbReference type="OrthoDB" id="2213591at2759"/>
<dbReference type="GO" id="GO:0004714">
    <property type="term" value="F:transmembrane receptor protein tyrosine kinase activity"/>
    <property type="evidence" value="ECO:0007669"/>
    <property type="project" value="InterPro"/>
</dbReference>
<dbReference type="PROSITE" id="PS50011">
    <property type="entry name" value="PROTEIN_KINASE_DOM"/>
    <property type="match status" value="1"/>
</dbReference>
<dbReference type="GO" id="GO:0005886">
    <property type="term" value="C:plasma membrane"/>
    <property type="evidence" value="ECO:0007669"/>
    <property type="project" value="TreeGrafter"/>
</dbReference>
<dbReference type="GO" id="GO:0005524">
    <property type="term" value="F:ATP binding"/>
    <property type="evidence" value="ECO:0007669"/>
    <property type="project" value="InterPro"/>
</dbReference>
<dbReference type="STRING" id="35608.A0A2U1NFP4"/>
<proteinExistence type="predicted"/>
<keyword evidence="2" id="KW-0430">Lectin</keyword>
<name>A0A2U1NFP4_ARTAN</name>
<reference evidence="2 3" key="1">
    <citation type="journal article" date="2018" name="Mol. Plant">
        <title>The genome of Artemisia annua provides insight into the evolution of Asteraceae family and artemisinin biosynthesis.</title>
        <authorList>
            <person name="Shen Q."/>
            <person name="Zhang L."/>
            <person name="Liao Z."/>
            <person name="Wang S."/>
            <person name="Yan T."/>
            <person name="Shi P."/>
            <person name="Liu M."/>
            <person name="Fu X."/>
            <person name="Pan Q."/>
            <person name="Wang Y."/>
            <person name="Lv Z."/>
            <person name="Lu X."/>
            <person name="Zhang F."/>
            <person name="Jiang W."/>
            <person name="Ma Y."/>
            <person name="Chen M."/>
            <person name="Hao X."/>
            <person name="Li L."/>
            <person name="Tang Y."/>
            <person name="Lv G."/>
            <person name="Zhou Y."/>
            <person name="Sun X."/>
            <person name="Brodelius P.E."/>
            <person name="Rose J.K.C."/>
            <person name="Tang K."/>
        </authorList>
    </citation>
    <scope>NUCLEOTIDE SEQUENCE [LARGE SCALE GENOMIC DNA]</scope>
    <source>
        <strain evidence="3">cv. Huhao1</strain>
        <tissue evidence="2">Leaf</tissue>
    </source>
</reference>
<evidence type="ECO:0000259" key="1">
    <source>
        <dbReference type="PROSITE" id="PS50011"/>
    </source>
</evidence>
<sequence>MMFSPDDFAHLKIPLESIRSAANNFSYSLGEHLYATKYIGLLSLSGKLITICARRFKKEHEDRDELFWTEVYMLSSLKHKNLVSIIGFCDEDDEKIIIYKDPSWGISLSNYLSDPMRLTWVRRLEISVGLANVLSYIYYDEPRDFSVIHRNINCYTVLMNDDWEPMLMDWELSLKIKASERHHSFHTHTVSSVWDREGYADPTYLETNTVNHKSDIYSFGIVLFELLCGRESKIGDQDNKYLAPMAIFHYGEKILDDIIDPDLWKQMDPQSFDVFAKTAYDCLNEDRSQRPNIDEIVTRLESALKLQMDHVRLFSVSSFFNTE</sequence>